<dbReference type="EMBL" id="JRUE01000126">
    <property type="protein sequence ID" value="KXZ70413.1"/>
    <property type="molecule type" value="Genomic_DNA"/>
</dbReference>
<accession>A0A150HU74</accession>
<feature type="domain" description="Lysozyme inhibitor LprI-like N-terminal" evidence="2">
    <location>
        <begin position="22"/>
        <end position="104"/>
    </location>
</feature>
<evidence type="ECO:0000259" key="2">
    <source>
        <dbReference type="Pfam" id="PF07007"/>
    </source>
</evidence>
<dbReference type="InterPro" id="IPR009739">
    <property type="entry name" value="LprI-like_N"/>
</dbReference>
<feature type="signal peptide" evidence="1">
    <location>
        <begin position="1"/>
        <end position="19"/>
    </location>
</feature>
<dbReference type="RefSeq" id="WP_061518560.1">
    <property type="nucleotide sequence ID" value="NZ_CM125582.1"/>
</dbReference>
<dbReference type="Proteomes" id="UP000075680">
    <property type="component" value="Unassembled WGS sequence"/>
</dbReference>
<dbReference type="Pfam" id="PF07007">
    <property type="entry name" value="LprI"/>
    <property type="match status" value="1"/>
</dbReference>
<keyword evidence="1" id="KW-0732">Signal</keyword>
<evidence type="ECO:0000313" key="3">
    <source>
        <dbReference type="EMBL" id="KXZ70413.1"/>
    </source>
</evidence>
<organism evidence="3 4">
    <name type="scientific">Acinetobacter venetianus</name>
    <dbReference type="NCBI Taxonomy" id="52133"/>
    <lineage>
        <taxon>Bacteria</taxon>
        <taxon>Pseudomonadati</taxon>
        <taxon>Pseudomonadota</taxon>
        <taxon>Gammaproteobacteria</taxon>
        <taxon>Moraxellales</taxon>
        <taxon>Moraxellaceae</taxon>
        <taxon>Acinetobacter</taxon>
    </lineage>
</organism>
<reference evidence="3 4" key="1">
    <citation type="journal article" date="2016" name="Sci. Rep.">
        <title>Genomic and phenotypic characterization of the species Acinetobacter venetianus.</title>
        <authorList>
            <person name="Fondi M."/>
            <person name="Maida I."/>
            <person name="Perrin E."/>
            <person name="Orlandini V."/>
            <person name="La Torre L."/>
            <person name="Bosi E."/>
            <person name="Negroni A."/>
            <person name="Zanaroli G."/>
            <person name="Fava F."/>
            <person name="Decorosi F."/>
            <person name="Giovannetti L."/>
            <person name="Viti C."/>
            <person name="Vaneechoutte M."/>
            <person name="Dijkshoorn L."/>
            <person name="Fani R."/>
        </authorList>
    </citation>
    <scope>NUCLEOTIDE SEQUENCE [LARGE SCALE GENOMIC DNA]</scope>
    <source>
        <strain evidence="3 4">LUH5627</strain>
    </source>
</reference>
<dbReference type="PANTHER" id="PTHR39176">
    <property type="entry name" value="PERIPLASMIC PROTEIN-RELATED"/>
    <property type="match status" value="1"/>
</dbReference>
<dbReference type="PATRIC" id="fig|52133.18.peg.1398"/>
<protein>
    <recommendedName>
        <fullName evidence="2">Lysozyme inhibitor LprI-like N-terminal domain-containing protein</fullName>
    </recommendedName>
</protein>
<sequence length="123" mass="14386">MHKIVLGLLCYVVATLSYADNCDKTRNTYDDIYCTNKIYASADADLNKNYQQLRKHLNETQQKILKKSQLAWIRHRDASCTDSQQNSVDVECRLTTTQERNHWLLERLRECQTVGCKTTRLSE</sequence>
<feature type="chain" id="PRO_5007562970" description="Lysozyme inhibitor LprI-like N-terminal domain-containing protein" evidence="1">
    <location>
        <begin position="20"/>
        <end position="123"/>
    </location>
</feature>
<proteinExistence type="predicted"/>
<evidence type="ECO:0000256" key="1">
    <source>
        <dbReference type="SAM" id="SignalP"/>
    </source>
</evidence>
<dbReference type="PANTHER" id="PTHR39176:SF1">
    <property type="entry name" value="PERIPLASMIC PROTEIN"/>
    <property type="match status" value="1"/>
</dbReference>
<evidence type="ECO:0000313" key="4">
    <source>
        <dbReference type="Proteomes" id="UP000075680"/>
    </source>
</evidence>
<dbReference type="AlphaFoldDB" id="A0A150HU74"/>
<dbReference type="Gene3D" id="1.20.1270.180">
    <property type="match status" value="1"/>
</dbReference>
<name>A0A150HU74_9GAMM</name>
<gene>
    <name evidence="3" type="ORF">AVENLUH5627_01347</name>
</gene>
<comment type="caution">
    <text evidence="3">The sequence shown here is derived from an EMBL/GenBank/DDBJ whole genome shotgun (WGS) entry which is preliminary data.</text>
</comment>